<keyword evidence="4" id="KW-1185">Reference proteome</keyword>
<dbReference type="InterPro" id="IPR029787">
    <property type="entry name" value="Nucleotide_cyclase"/>
</dbReference>
<dbReference type="InterPro" id="IPR000160">
    <property type="entry name" value="GGDEF_dom"/>
</dbReference>
<dbReference type="SUPFAM" id="SSF141868">
    <property type="entry name" value="EAL domain-like"/>
    <property type="match status" value="1"/>
</dbReference>
<dbReference type="Pfam" id="PF00563">
    <property type="entry name" value="EAL"/>
    <property type="match status" value="1"/>
</dbReference>
<organism evidence="3 4">
    <name type="scientific">Sphingobium indicum (strain DSM 16413 / CCM 7287 / MTCC 6362 / UT26 / NBRC 101211 / UT26S)</name>
    <name type="common">Sphingobium japonicum</name>
    <dbReference type="NCBI Taxonomy" id="452662"/>
    <lineage>
        <taxon>Bacteria</taxon>
        <taxon>Pseudomonadati</taxon>
        <taxon>Pseudomonadota</taxon>
        <taxon>Alphaproteobacteria</taxon>
        <taxon>Sphingomonadales</taxon>
        <taxon>Sphingomonadaceae</taxon>
        <taxon>Sphingobium</taxon>
    </lineage>
</organism>
<sequence length="685" mass="73697">MDIREEGVNRPEEHHVSGETALDGQRSLFILSPGDRDGLSQQARAAGWRAIAARRATDAAQRFLHSDAQIALADMRGAGDGDIRLIASLGPSVDAGGGALIVLVDAGDMAAVPTLLEAGATHFLAAPFTPAELRATLASAQRLVDRLVGGTTHSRRAQRIRRGDALFWERDGDRIRISDNLARHLGLDRQSVDPATFIRRLPRAERRSVIAALRGMMRSGRPEAFAHAAPGRPGDRLVHHLRLVDGVVAADVEWLSDAHGHDATGRDDLTGLRSRQAALDWLEQRQGLATTVLLLSISQFDRMNAAYGQVVGDALLGRIARRIERMTVDMAVGAMVARIAGTEFLIGLTGEAATAEKATFLARQLIGAIGRPFSAGDHLIRLTARCGIAQSRADDDATRLIRRAGTALADARVGGGEGIRIFSSEKRSRQVDADQLETDLRLALDRGEIGILFQPQYPVDGEHMIGVEALARWNHPQYGALGAGMLFATAGRSDYMLPLSAHIQAEALRQAAAWPRALSHLRLSINVTAEDIAQPGFMPQFLNLVDMSGFPRSRLTVEITESGLIEDVDNATALLTALRAEGLAVAVDDFGTGYSSLAYLKSLPLDYLKIDSGLAQDIAGTARDRIIVRGVIHMAKSLGLRVIAEGVETEQQLDLLTREGCDYYQGFLRSAGVSSADLVALALKA</sequence>
<feature type="domain" description="GGDEF" evidence="2">
    <location>
        <begin position="288"/>
        <end position="424"/>
    </location>
</feature>
<dbReference type="STRING" id="452662.SJA_C1-14160"/>
<dbReference type="eggNOG" id="COG0745">
    <property type="taxonomic scope" value="Bacteria"/>
</dbReference>
<protein>
    <submittedName>
        <fullName evidence="3">Putative diguanylate cyclase/phosphodiesterase</fullName>
    </submittedName>
</protein>
<accession>D4Z0W8</accession>
<dbReference type="GeneID" id="29273034"/>
<dbReference type="InterPro" id="IPR011006">
    <property type="entry name" value="CheY-like_superfamily"/>
</dbReference>
<dbReference type="Gene3D" id="3.30.70.270">
    <property type="match status" value="1"/>
</dbReference>
<proteinExistence type="predicted"/>
<dbReference type="InterPro" id="IPR035919">
    <property type="entry name" value="EAL_sf"/>
</dbReference>
<dbReference type="PANTHER" id="PTHR33121">
    <property type="entry name" value="CYCLIC DI-GMP PHOSPHODIESTERASE PDEF"/>
    <property type="match status" value="1"/>
</dbReference>
<evidence type="ECO:0000259" key="1">
    <source>
        <dbReference type="PROSITE" id="PS50883"/>
    </source>
</evidence>
<dbReference type="Pfam" id="PF00990">
    <property type="entry name" value="GGDEF"/>
    <property type="match status" value="1"/>
</dbReference>
<dbReference type="SUPFAM" id="SSF55073">
    <property type="entry name" value="Nucleotide cyclase"/>
    <property type="match status" value="1"/>
</dbReference>
<dbReference type="SMART" id="SM00052">
    <property type="entry name" value="EAL"/>
    <property type="match status" value="1"/>
</dbReference>
<dbReference type="PROSITE" id="PS50887">
    <property type="entry name" value="GGDEF"/>
    <property type="match status" value="1"/>
</dbReference>
<feature type="domain" description="EAL" evidence="1">
    <location>
        <begin position="433"/>
        <end position="685"/>
    </location>
</feature>
<evidence type="ECO:0000313" key="4">
    <source>
        <dbReference type="Proteomes" id="UP000007753"/>
    </source>
</evidence>
<dbReference type="RefSeq" id="WP_013039803.1">
    <property type="nucleotide sequence ID" value="NC_014006.1"/>
</dbReference>
<dbReference type="SMART" id="SM00267">
    <property type="entry name" value="GGDEF"/>
    <property type="match status" value="1"/>
</dbReference>
<name>D4Z0W8_SPHIU</name>
<dbReference type="eggNOG" id="COG2200">
    <property type="taxonomic scope" value="Bacteria"/>
</dbReference>
<dbReference type="AlphaFoldDB" id="D4Z0W8"/>
<evidence type="ECO:0000259" key="2">
    <source>
        <dbReference type="PROSITE" id="PS50887"/>
    </source>
</evidence>
<evidence type="ECO:0000313" key="3">
    <source>
        <dbReference type="EMBL" id="BAI96250.1"/>
    </source>
</evidence>
<reference evidence="3 4" key="1">
    <citation type="journal article" date="2010" name="J. Bacteriol.">
        <title>Complete genome sequence of the representative gamma-hexachlorocyclohexane-degrading bacterium Sphingobium japonicum UT26.</title>
        <authorList>
            <person name="Nagata Y."/>
            <person name="Ohtsubo Y."/>
            <person name="Endo R."/>
            <person name="Ichikawa N."/>
            <person name="Ankai A."/>
            <person name="Oguchi A."/>
            <person name="Fukui S."/>
            <person name="Fujita N."/>
            <person name="Tsuda M."/>
        </authorList>
    </citation>
    <scope>NUCLEOTIDE SEQUENCE [LARGE SCALE GENOMIC DNA]</scope>
    <source>
        <strain evidence="4">DSM 16413 / CCM 7287 / MTCC 6362 / UT26 / NBRC 101211 / UT26S</strain>
    </source>
</reference>
<dbReference type="PROSITE" id="PS50883">
    <property type="entry name" value="EAL"/>
    <property type="match status" value="1"/>
</dbReference>
<dbReference type="Gene3D" id="3.20.20.450">
    <property type="entry name" value="EAL domain"/>
    <property type="match status" value="1"/>
</dbReference>
<dbReference type="Gene3D" id="3.40.50.2300">
    <property type="match status" value="1"/>
</dbReference>
<gene>
    <name evidence="3" type="ordered locus">SJA_C1-14160</name>
</gene>
<dbReference type="eggNOG" id="COG2199">
    <property type="taxonomic scope" value="Bacteria"/>
</dbReference>
<dbReference type="Proteomes" id="UP000007753">
    <property type="component" value="Chromosome 1"/>
</dbReference>
<dbReference type="NCBIfam" id="TIGR00254">
    <property type="entry name" value="GGDEF"/>
    <property type="match status" value="1"/>
</dbReference>
<dbReference type="EMBL" id="AP010803">
    <property type="protein sequence ID" value="BAI96250.1"/>
    <property type="molecule type" value="Genomic_DNA"/>
</dbReference>
<dbReference type="InterPro" id="IPR001633">
    <property type="entry name" value="EAL_dom"/>
</dbReference>
<dbReference type="KEGG" id="sjp:SJA_C1-14160"/>
<dbReference type="GO" id="GO:0071111">
    <property type="term" value="F:cyclic-guanylate-specific phosphodiesterase activity"/>
    <property type="evidence" value="ECO:0007669"/>
    <property type="project" value="InterPro"/>
</dbReference>
<dbReference type="InterPro" id="IPR050706">
    <property type="entry name" value="Cyclic-di-GMP_PDE-like"/>
</dbReference>
<dbReference type="InterPro" id="IPR043128">
    <property type="entry name" value="Rev_trsase/Diguanyl_cyclase"/>
</dbReference>
<dbReference type="PANTHER" id="PTHR33121:SF79">
    <property type="entry name" value="CYCLIC DI-GMP PHOSPHODIESTERASE PDED-RELATED"/>
    <property type="match status" value="1"/>
</dbReference>
<dbReference type="CDD" id="cd01948">
    <property type="entry name" value="EAL"/>
    <property type="match status" value="1"/>
</dbReference>
<dbReference type="HOGENOM" id="CLU_000445_70_50_5"/>
<dbReference type="SUPFAM" id="SSF52172">
    <property type="entry name" value="CheY-like"/>
    <property type="match status" value="1"/>
</dbReference>
<dbReference type="CDD" id="cd01949">
    <property type="entry name" value="GGDEF"/>
    <property type="match status" value="1"/>
</dbReference>